<evidence type="ECO:0000256" key="1">
    <source>
        <dbReference type="SAM" id="MobiDB-lite"/>
    </source>
</evidence>
<accession>A0A4S8MGN9</accession>
<protein>
    <submittedName>
        <fullName evidence="2">Uncharacterized protein</fullName>
    </submittedName>
</protein>
<feature type="compositionally biased region" description="Polar residues" evidence="1">
    <location>
        <begin position="178"/>
        <end position="191"/>
    </location>
</feature>
<sequence length="298" mass="33366">MSRPSSTTEDTPPSYMTSLSEISYHDRAHQTRPLFKMNNVVRTTMTSLRTKKPIAVPVMHFLFHSTSLKSAGTYRTGYSGQTHAHTSRGRVGSFSPSLIPKGVVDRMRELGVKAGNWKETRKERKNEEHRTTLKRLDTKTLENGGIHLKLGLGSSFVRGLGTRGGFSPNLVGKGHDGTTGNSSGPETQGEASASKKWLPELRNISMNVGCSWKPNERKLPELETLTLFAEEDCSVPSLATDNRQGVLDRHYDLDDEKRVDEETWRMETIHEREEFFNDVANSLPCFSENEPESGHVYG</sequence>
<name>A0A4S8MGN9_DENBC</name>
<dbReference type="Proteomes" id="UP000297245">
    <property type="component" value="Unassembled WGS sequence"/>
</dbReference>
<organism evidence="2 3">
    <name type="scientific">Dendrothele bispora (strain CBS 962.96)</name>
    <dbReference type="NCBI Taxonomy" id="1314807"/>
    <lineage>
        <taxon>Eukaryota</taxon>
        <taxon>Fungi</taxon>
        <taxon>Dikarya</taxon>
        <taxon>Basidiomycota</taxon>
        <taxon>Agaricomycotina</taxon>
        <taxon>Agaricomycetes</taxon>
        <taxon>Agaricomycetidae</taxon>
        <taxon>Agaricales</taxon>
        <taxon>Agaricales incertae sedis</taxon>
        <taxon>Dendrothele</taxon>
    </lineage>
</organism>
<evidence type="ECO:0000313" key="3">
    <source>
        <dbReference type="Proteomes" id="UP000297245"/>
    </source>
</evidence>
<feature type="region of interest" description="Disordered" evidence="1">
    <location>
        <begin position="167"/>
        <end position="194"/>
    </location>
</feature>
<dbReference type="AlphaFoldDB" id="A0A4S8MGN9"/>
<proteinExistence type="predicted"/>
<evidence type="ECO:0000313" key="2">
    <source>
        <dbReference type="EMBL" id="THV01835.1"/>
    </source>
</evidence>
<dbReference type="EMBL" id="ML179084">
    <property type="protein sequence ID" value="THV01835.1"/>
    <property type="molecule type" value="Genomic_DNA"/>
</dbReference>
<reference evidence="2 3" key="1">
    <citation type="journal article" date="2019" name="Nat. Ecol. Evol.">
        <title>Megaphylogeny resolves global patterns of mushroom evolution.</title>
        <authorList>
            <person name="Varga T."/>
            <person name="Krizsan K."/>
            <person name="Foldi C."/>
            <person name="Dima B."/>
            <person name="Sanchez-Garcia M."/>
            <person name="Sanchez-Ramirez S."/>
            <person name="Szollosi G.J."/>
            <person name="Szarkandi J.G."/>
            <person name="Papp V."/>
            <person name="Albert L."/>
            <person name="Andreopoulos W."/>
            <person name="Angelini C."/>
            <person name="Antonin V."/>
            <person name="Barry K.W."/>
            <person name="Bougher N.L."/>
            <person name="Buchanan P."/>
            <person name="Buyck B."/>
            <person name="Bense V."/>
            <person name="Catcheside P."/>
            <person name="Chovatia M."/>
            <person name="Cooper J."/>
            <person name="Damon W."/>
            <person name="Desjardin D."/>
            <person name="Finy P."/>
            <person name="Geml J."/>
            <person name="Haridas S."/>
            <person name="Hughes K."/>
            <person name="Justo A."/>
            <person name="Karasinski D."/>
            <person name="Kautmanova I."/>
            <person name="Kiss B."/>
            <person name="Kocsube S."/>
            <person name="Kotiranta H."/>
            <person name="LaButti K.M."/>
            <person name="Lechner B.E."/>
            <person name="Liimatainen K."/>
            <person name="Lipzen A."/>
            <person name="Lukacs Z."/>
            <person name="Mihaltcheva S."/>
            <person name="Morgado L.N."/>
            <person name="Niskanen T."/>
            <person name="Noordeloos M.E."/>
            <person name="Ohm R.A."/>
            <person name="Ortiz-Santana B."/>
            <person name="Ovrebo C."/>
            <person name="Racz N."/>
            <person name="Riley R."/>
            <person name="Savchenko A."/>
            <person name="Shiryaev A."/>
            <person name="Soop K."/>
            <person name="Spirin V."/>
            <person name="Szebenyi C."/>
            <person name="Tomsovsky M."/>
            <person name="Tulloss R.E."/>
            <person name="Uehling J."/>
            <person name="Grigoriev I.V."/>
            <person name="Vagvolgyi C."/>
            <person name="Papp T."/>
            <person name="Martin F.M."/>
            <person name="Miettinen O."/>
            <person name="Hibbett D.S."/>
            <person name="Nagy L.G."/>
        </authorList>
    </citation>
    <scope>NUCLEOTIDE SEQUENCE [LARGE SCALE GENOMIC DNA]</scope>
    <source>
        <strain evidence="2 3">CBS 962.96</strain>
    </source>
</reference>
<gene>
    <name evidence="2" type="ORF">K435DRAFT_853392</name>
</gene>
<keyword evidence="3" id="KW-1185">Reference proteome</keyword>